<gene>
    <name evidence="9" type="ORF">DAETH_29960</name>
</gene>
<accession>A0ABN6RN28</accession>
<dbReference type="Gene3D" id="2.40.40.20">
    <property type="match status" value="1"/>
</dbReference>
<evidence type="ECO:0000256" key="6">
    <source>
        <dbReference type="ARBA" id="ARBA00023004"/>
    </source>
</evidence>
<dbReference type="PROSITE" id="PS51669">
    <property type="entry name" value="4FE4S_MOW_BIS_MGD"/>
    <property type="match status" value="1"/>
</dbReference>
<evidence type="ECO:0000313" key="10">
    <source>
        <dbReference type="Proteomes" id="UP001064971"/>
    </source>
</evidence>
<dbReference type="Pfam" id="PF00384">
    <property type="entry name" value="Molybdopterin"/>
    <property type="match status" value="1"/>
</dbReference>
<dbReference type="InterPro" id="IPR006963">
    <property type="entry name" value="Mopterin_OxRdtase_4Fe-4S_dom"/>
</dbReference>
<protein>
    <submittedName>
        <fullName evidence="9">Molybdopterin oxidoreductase</fullName>
    </submittedName>
</protein>
<dbReference type="PROSITE" id="PS00490">
    <property type="entry name" value="MOLYBDOPTERIN_PROK_2"/>
    <property type="match status" value="1"/>
</dbReference>
<keyword evidence="7" id="KW-0411">Iron-sulfur</keyword>
<dbReference type="InterPro" id="IPR006655">
    <property type="entry name" value="Mopterin_OxRdtase_prok_CS"/>
</dbReference>
<keyword evidence="4" id="KW-0479">Metal-binding</keyword>
<dbReference type="Gene3D" id="2.20.25.90">
    <property type="entry name" value="ADC-like domains"/>
    <property type="match status" value="1"/>
</dbReference>
<dbReference type="InterPro" id="IPR050612">
    <property type="entry name" value="Prok_Mopterin_Oxidored"/>
</dbReference>
<dbReference type="Pfam" id="PF01568">
    <property type="entry name" value="Molydop_binding"/>
    <property type="match status" value="1"/>
</dbReference>
<comment type="cofactor">
    <cofactor evidence="1">
        <name>Mo-bis(molybdopterin guanine dinucleotide)</name>
        <dbReference type="ChEBI" id="CHEBI:60539"/>
    </cofactor>
</comment>
<evidence type="ECO:0000256" key="4">
    <source>
        <dbReference type="ARBA" id="ARBA00022723"/>
    </source>
</evidence>
<comment type="similarity">
    <text evidence="2">Belongs to the prokaryotic molybdopterin-containing oxidoreductase family.</text>
</comment>
<dbReference type="Proteomes" id="UP001064971">
    <property type="component" value="Chromosome"/>
</dbReference>
<dbReference type="InterPro" id="IPR037920">
    <property type="entry name" value="YoaE_C"/>
</dbReference>
<evidence type="ECO:0000256" key="5">
    <source>
        <dbReference type="ARBA" id="ARBA00023002"/>
    </source>
</evidence>
<dbReference type="PANTHER" id="PTHR43742:SF6">
    <property type="entry name" value="OXIDOREDUCTASE YYAE-RELATED"/>
    <property type="match status" value="1"/>
</dbReference>
<feature type="domain" description="4Fe-4S Mo/W bis-MGD-type" evidence="8">
    <location>
        <begin position="20"/>
        <end position="82"/>
    </location>
</feature>
<keyword evidence="10" id="KW-1185">Reference proteome</keyword>
<sequence length="692" mass="75856">MGDFRPACPRTLAPMTAPSTRDVFLTCPLDCPDACRLRITLARGEDGVERAVKLTGDADHPYTRGFACAKTVHYPARQNHPDRPLYPLRRVNPKTDPEPRFERVTWDEALDDIAARLRTLLDTRGPSTILRYHYAGTMGLMENSHAHALWRALGTPELDETICATAGTAAWQVGYGPRYGVDPLDVPHARLIILWGINSLSTNIHLTPQMTAARKNGARIIHIDPYRNRTSQYADTHLKLRPGTDAALALGVMHELFAHGWTDEAYIAEATRGVEELREAAREWTPERTAEVTGLTVEEVRDLARAIGTTRPTYIRVGYGMTRHENGGTNLRAVTLIPALTGDWRHRGGGVVLSTSGAFALNRTRLGGAHLVRPETPHVNMNELANALAPEAGFGAVIVYNCNPAVVAPDSGRVRAGLQRDDLLVVVLEQAMTETARLADYVLPATTFMEHPDLYPSYGHHWLGYNEAVLEAPGETRPNTWVFQQLARRLGVTEPSVCWTVDDLMREVLATDHPHLAGVTPERLKAKGSVRLNLPETFLPYAHGAPTPSGKVELSPAPRHQEPEARLNADYPLRLITPPAHHFLNSTYGNLERLNRAEGGEPQVLVHPFDAGTYGLTDGERALIRSEVGQALRRVKVTEAAQPGVAVVEGTWWGLSAPDGTSINALTAQTLTDLGGGSTFHNTRVRIEAAGD</sequence>
<evidence type="ECO:0000256" key="2">
    <source>
        <dbReference type="ARBA" id="ARBA00010312"/>
    </source>
</evidence>
<proteinExistence type="inferred from homology"/>
<dbReference type="InterPro" id="IPR006657">
    <property type="entry name" value="MoPterin_dinucl-bd_dom"/>
</dbReference>
<evidence type="ECO:0000256" key="7">
    <source>
        <dbReference type="ARBA" id="ARBA00023014"/>
    </source>
</evidence>
<dbReference type="Gene3D" id="3.40.50.740">
    <property type="match status" value="1"/>
</dbReference>
<evidence type="ECO:0000313" key="9">
    <source>
        <dbReference type="EMBL" id="BDP43027.1"/>
    </source>
</evidence>
<dbReference type="CDD" id="cd02786">
    <property type="entry name" value="MopB_CT_3"/>
    <property type="match status" value="1"/>
</dbReference>
<dbReference type="SMART" id="SM00926">
    <property type="entry name" value="Molybdop_Fe4S4"/>
    <property type="match status" value="1"/>
</dbReference>
<evidence type="ECO:0000256" key="1">
    <source>
        <dbReference type="ARBA" id="ARBA00001942"/>
    </source>
</evidence>
<dbReference type="PANTHER" id="PTHR43742">
    <property type="entry name" value="TRIMETHYLAMINE-N-OXIDE REDUCTASE"/>
    <property type="match status" value="1"/>
</dbReference>
<dbReference type="EMBL" id="AP026560">
    <property type="protein sequence ID" value="BDP43027.1"/>
    <property type="molecule type" value="Genomic_DNA"/>
</dbReference>
<evidence type="ECO:0000259" key="8">
    <source>
        <dbReference type="PROSITE" id="PS51669"/>
    </source>
</evidence>
<keyword evidence="3" id="KW-0500">Molybdenum</keyword>
<dbReference type="CDD" id="cd02766">
    <property type="entry name" value="MopB_3"/>
    <property type="match status" value="1"/>
</dbReference>
<dbReference type="InterPro" id="IPR009010">
    <property type="entry name" value="Asp_de-COase-like_dom_sf"/>
</dbReference>
<dbReference type="Gene3D" id="3.30.2070.10">
    <property type="entry name" value="Formate dehydrogenase/DMSO reductase"/>
    <property type="match status" value="1"/>
</dbReference>
<evidence type="ECO:0000256" key="3">
    <source>
        <dbReference type="ARBA" id="ARBA00022505"/>
    </source>
</evidence>
<reference evidence="9" key="1">
    <citation type="submission" date="2022-07" db="EMBL/GenBank/DDBJ databases">
        <title>Complete Genome Sequence of the Radioresistant Bacterium Deinococcus aetherius ST0316, Isolated from the Air Dust collected in Lower Stratosphere above Japan.</title>
        <authorList>
            <person name="Satoh K."/>
            <person name="Hagiwara K."/>
            <person name="Katsumata K."/>
            <person name="Kubo A."/>
            <person name="Yokobori S."/>
            <person name="Yamagishi A."/>
            <person name="Oono Y."/>
            <person name="Narumi I."/>
        </authorList>
    </citation>
    <scope>NUCLEOTIDE SEQUENCE</scope>
    <source>
        <strain evidence="9">ST0316</strain>
    </source>
</reference>
<dbReference type="Gene3D" id="3.40.228.10">
    <property type="entry name" value="Dimethylsulfoxide Reductase, domain 2"/>
    <property type="match status" value="1"/>
</dbReference>
<keyword evidence="6" id="KW-0408">Iron</keyword>
<keyword evidence="5" id="KW-0560">Oxidoreductase</keyword>
<name>A0ABN6RN28_9DEIO</name>
<dbReference type="SUPFAM" id="SSF53706">
    <property type="entry name" value="Formate dehydrogenase/DMSO reductase, domains 1-3"/>
    <property type="match status" value="1"/>
</dbReference>
<organism evidence="9 10">
    <name type="scientific">Deinococcus aetherius</name>
    <dbReference type="NCBI Taxonomy" id="200252"/>
    <lineage>
        <taxon>Bacteria</taxon>
        <taxon>Thermotogati</taxon>
        <taxon>Deinococcota</taxon>
        <taxon>Deinococci</taxon>
        <taxon>Deinococcales</taxon>
        <taxon>Deinococcaceae</taxon>
        <taxon>Deinococcus</taxon>
    </lineage>
</organism>
<dbReference type="InterPro" id="IPR006656">
    <property type="entry name" value="Mopterin_OxRdtase"/>
</dbReference>
<dbReference type="SUPFAM" id="SSF50692">
    <property type="entry name" value="ADC-like"/>
    <property type="match status" value="1"/>
</dbReference>